<dbReference type="GeneID" id="25296792"/>
<protein>
    <submittedName>
        <fullName evidence="1">Uncharacterized protein</fullName>
    </submittedName>
</protein>
<proteinExistence type="predicted"/>
<dbReference type="AlphaFoldDB" id="A0A0D2IA84"/>
<sequence>MERGKFEERLIIDEDIDTSMILWRFSLHRVPTPYMRTVLPRVSHRFPGSHGQIIDAAKKPTSEKADLVGGG</sequence>
<dbReference type="HOGENOM" id="CLU_2741426_0_0_1"/>
<dbReference type="EMBL" id="KN847480">
    <property type="protein sequence ID" value="KIX02779.1"/>
    <property type="molecule type" value="Genomic_DNA"/>
</dbReference>
<reference evidence="1 2" key="1">
    <citation type="submission" date="2015-01" db="EMBL/GenBank/DDBJ databases">
        <title>The Genome Sequence of Rhinocladiella mackenzie CBS 650.93.</title>
        <authorList>
            <consortium name="The Broad Institute Genomics Platform"/>
            <person name="Cuomo C."/>
            <person name="de Hoog S."/>
            <person name="Gorbushina A."/>
            <person name="Stielow B."/>
            <person name="Teixiera M."/>
            <person name="Abouelleil A."/>
            <person name="Chapman S.B."/>
            <person name="Priest M."/>
            <person name="Young S.K."/>
            <person name="Wortman J."/>
            <person name="Nusbaum C."/>
            <person name="Birren B."/>
        </authorList>
    </citation>
    <scope>NUCLEOTIDE SEQUENCE [LARGE SCALE GENOMIC DNA]</scope>
    <source>
        <strain evidence="1 2">CBS 650.93</strain>
    </source>
</reference>
<name>A0A0D2IA84_9EURO</name>
<accession>A0A0D2IA84</accession>
<dbReference type="Proteomes" id="UP000053617">
    <property type="component" value="Unassembled WGS sequence"/>
</dbReference>
<gene>
    <name evidence="1" type="ORF">Z518_08721</name>
</gene>
<dbReference type="RefSeq" id="XP_013269915.1">
    <property type="nucleotide sequence ID" value="XM_013414461.1"/>
</dbReference>
<dbReference type="VEuPathDB" id="FungiDB:Z518_08721"/>
<keyword evidence="2" id="KW-1185">Reference proteome</keyword>
<organism evidence="1 2">
    <name type="scientific">Rhinocladiella mackenziei CBS 650.93</name>
    <dbReference type="NCBI Taxonomy" id="1442369"/>
    <lineage>
        <taxon>Eukaryota</taxon>
        <taxon>Fungi</taxon>
        <taxon>Dikarya</taxon>
        <taxon>Ascomycota</taxon>
        <taxon>Pezizomycotina</taxon>
        <taxon>Eurotiomycetes</taxon>
        <taxon>Chaetothyriomycetidae</taxon>
        <taxon>Chaetothyriales</taxon>
        <taxon>Herpotrichiellaceae</taxon>
        <taxon>Rhinocladiella</taxon>
    </lineage>
</organism>
<evidence type="ECO:0000313" key="1">
    <source>
        <dbReference type="EMBL" id="KIX02779.1"/>
    </source>
</evidence>
<evidence type="ECO:0000313" key="2">
    <source>
        <dbReference type="Proteomes" id="UP000053617"/>
    </source>
</evidence>